<keyword evidence="3 10" id="KW-0436">Ligase</keyword>
<dbReference type="InterPro" id="IPR014758">
    <property type="entry name" value="Met-tRNA_synth"/>
</dbReference>
<dbReference type="NCBIfam" id="TIGR00398">
    <property type="entry name" value="metG"/>
    <property type="match status" value="1"/>
</dbReference>
<dbReference type="Gene3D" id="1.10.730.10">
    <property type="entry name" value="Isoleucyl-tRNA Synthetase, Domain 1"/>
    <property type="match status" value="1"/>
</dbReference>
<evidence type="ECO:0000256" key="2">
    <source>
        <dbReference type="ARBA" id="ARBA00012838"/>
    </source>
</evidence>
<keyword evidence="7 10" id="KW-0030">Aminoacyl-tRNA synthetase</keyword>
<dbReference type="STRING" id="58919.A0A316Z2Y8"/>
<evidence type="ECO:0000256" key="11">
    <source>
        <dbReference type="SAM" id="MobiDB-lite"/>
    </source>
</evidence>
<dbReference type="PRINTS" id="PR01041">
    <property type="entry name" value="TRNASYNTHMET"/>
</dbReference>
<dbReference type="InterPro" id="IPR033911">
    <property type="entry name" value="MetRS_core"/>
</dbReference>
<dbReference type="Gene3D" id="2.170.220.10">
    <property type="match status" value="1"/>
</dbReference>
<keyword evidence="5 10" id="KW-0067">ATP-binding</keyword>
<dbReference type="GeneID" id="37271323"/>
<comment type="catalytic activity">
    <reaction evidence="8">
        <text>tRNA(Met) + L-methionine + ATP = L-methionyl-tRNA(Met) + AMP + diphosphate</text>
        <dbReference type="Rhea" id="RHEA:13481"/>
        <dbReference type="Rhea" id="RHEA-COMP:9667"/>
        <dbReference type="Rhea" id="RHEA-COMP:9698"/>
        <dbReference type="ChEBI" id="CHEBI:30616"/>
        <dbReference type="ChEBI" id="CHEBI:33019"/>
        <dbReference type="ChEBI" id="CHEBI:57844"/>
        <dbReference type="ChEBI" id="CHEBI:78442"/>
        <dbReference type="ChEBI" id="CHEBI:78530"/>
        <dbReference type="ChEBI" id="CHEBI:456215"/>
        <dbReference type="EC" id="6.1.1.10"/>
    </reaction>
</comment>
<evidence type="ECO:0000259" key="12">
    <source>
        <dbReference type="Pfam" id="PF09334"/>
    </source>
</evidence>
<dbReference type="SUPFAM" id="SSF52374">
    <property type="entry name" value="Nucleotidylyl transferase"/>
    <property type="match status" value="1"/>
</dbReference>
<dbReference type="Gene3D" id="3.40.50.620">
    <property type="entry name" value="HUPs"/>
    <property type="match status" value="1"/>
</dbReference>
<evidence type="ECO:0000313" key="15">
    <source>
        <dbReference type="Proteomes" id="UP000245946"/>
    </source>
</evidence>
<evidence type="ECO:0000256" key="1">
    <source>
        <dbReference type="ARBA" id="ARBA00005594"/>
    </source>
</evidence>
<feature type="compositionally biased region" description="Basic and acidic residues" evidence="11">
    <location>
        <begin position="590"/>
        <end position="600"/>
    </location>
</feature>
<evidence type="ECO:0000256" key="7">
    <source>
        <dbReference type="ARBA" id="ARBA00023146"/>
    </source>
</evidence>
<dbReference type="InterPro" id="IPR041872">
    <property type="entry name" value="Anticodon_Met"/>
</dbReference>
<dbReference type="InterPro" id="IPR023457">
    <property type="entry name" value="Met-tRNA_synth_2"/>
</dbReference>
<dbReference type="EMBL" id="KZ819311">
    <property type="protein sequence ID" value="PWN94535.1"/>
    <property type="molecule type" value="Genomic_DNA"/>
</dbReference>
<evidence type="ECO:0000256" key="5">
    <source>
        <dbReference type="ARBA" id="ARBA00022840"/>
    </source>
</evidence>
<protein>
    <recommendedName>
        <fullName evidence="9">Probable methionine--tRNA ligase, mitochondrial</fullName>
        <ecNumber evidence="2">6.1.1.10</ecNumber>
    </recommendedName>
</protein>
<accession>A0A316Z2Y8</accession>
<dbReference type="GO" id="GO:0005739">
    <property type="term" value="C:mitochondrion"/>
    <property type="evidence" value="ECO:0007669"/>
    <property type="project" value="UniProtKB-ARBA"/>
</dbReference>
<dbReference type="InterPro" id="IPR014729">
    <property type="entry name" value="Rossmann-like_a/b/a_fold"/>
</dbReference>
<evidence type="ECO:0000313" key="14">
    <source>
        <dbReference type="EMBL" id="PWN94535.1"/>
    </source>
</evidence>
<evidence type="ECO:0000256" key="10">
    <source>
        <dbReference type="RuleBase" id="RU363039"/>
    </source>
</evidence>
<dbReference type="GO" id="GO:0004825">
    <property type="term" value="F:methionine-tRNA ligase activity"/>
    <property type="evidence" value="ECO:0007669"/>
    <property type="project" value="UniProtKB-EC"/>
</dbReference>
<dbReference type="PANTHER" id="PTHR43326">
    <property type="entry name" value="METHIONYL-TRNA SYNTHETASE"/>
    <property type="match status" value="1"/>
</dbReference>
<reference evidence="14 15" key="1">
    <citation type="journal article" date="2018" name="Mol. Biol. Evol.">
        <title>Broad Genomic Sampling Reveals a Smut Pathogenic Ancestry of the Fungal Clade Ustilaginomycotina.</title>
        <authorList>
            <person name="Kijpornyongpan T."/>
            <person name="Mondo S.J."/>
            <person name="Barry K."/>
            <person name="Sandor L."/>
            <person name="Lee J."/>
            <person name="Lipzen A."/>
            <person name="Pangilinan J."/>
            <person name="LaButti K."/>
            <person name="Hainaut M."/>
            <person name="Henrissat B."/>
            <person name="Grigoriev I.V."/>
            <person name="Spatafora J.W."/>
            <person name="Aime M.C."/>
        </authorList>
    </citation>
    <scope>NUCLEOTIDE SEQUENCE [LARGE SCALE GENOMIC DNA]</scope>
    <source>
        <strain evidence="14 15">MCA 4186</strain>
    </source>
</reference>
<evidence type="ECO:0000256" key="4">
    <source>
        <dbReference type="ARBA" id="ARBA00022741"/>
    </source>
</evidence>
<dbReference type="InterPro" id="IPR015413">
    <property type="entry name" value="Methionyl/Leucyl_tRNA_Synth"/>
</dbReference>
<organism evidence="14 15">
    <name type="scientific">Tilletiopsis washingtonensis</name>
    <dbReference type="NCBI Taxonomy" id="58919"/>
    <lineage>
        <taxon>Eukaryota</taxon>
        <taxon>Fungi</taxon>
        <taxon>Dikarya</taxon>
        <taxon>Basidiomycota</taxon>
        <taxon>Ustilaginomycotina</taxon>
        <taxon>Exobasidiomycetes</taxon>
        <taxon>Entylomatales</taxon>
        <taxon>Entylomatales incertae sedis</taxon>
        <taxon>Tilletiopsis</taxon>
    </lineage>
</organism>
<proteinExistence type="inferred from homology"/>
<evidence type="ECO:0000259" key="13">
    <source>
        <dbReference type="Pfam" id="PF19303"/>
    </source>
</evidence>
<evidence type="ECO:0000256" key="8">
    <source>
        <dbReference type="ARBA" id="ARBA00047364"/>
    </source>
</evidence>
<dbReference type="InterPro" id="IPR009080">
    <property type="entry name" value="tRNAsynth_Ia_anticodon-bd"/>
</dbReference>
<keyword evidence="4 10" id="KW-0547">Nucleotide-binding</keyword>
<gene>
    <name evidence="14" type="ORF">FA09DRAFT_335628</name>
</gene>
<dbReference type="Pfam" id="PF09334">
    <property type="entry name" value="tRNA-synt_1g"/>
    <property type="match status" value="1"/>
</dbReference>
<evidence type="ECO:0000256" key="3">
    <source>
        <dbReference type="ARBA" id="ARBA00022598"/>
    </source>
</evidence>
<sequence>MPVAAVAARRWACPPRLPGRSALSPLRPHLARCLASDAAPPKPHYVTTPIFYVNAAPHIGHLHSIVLADVASRWAAWRGGPGSRALLATGTDEHGLKIQRAASANGEDAAALCARVSGTFRELASACGIAEHVFIRTTEERHRVAVQALWTRLAERGHIYMSTHAGWYAVSDEAFYTAAQVRDATPDEGGTGKVSIETGTPVEWYEEANYKFRLSAFTAPLVEWLESTPDAILPPSRHAEVLAEVRTGLSDLSISRPRARLEWGIPVPDDADHMIYVWVDALTNYLTVTGYPWAESGAGEVPAGSAWPADAHIVGKDIVRFHAVYWPAFLMAAGLPVPRHIVTHGHWTMNHSKMSKSRGNVADPFEMLQRFGVDEVRWFLMRLGGGLADDSNWSESTLREYYKKYLQGQLGNLLSRMVAPKVQARLFEDEHEQVAVIKRPEPSPADEKLRGLLSEAPKTFAAHMAAYELAKALEVVSELLAAANELVAQLEPWRPSADRDAVQRAQYMALETLRISSCLLAPSMPDRMAALQASLQLGADETTWQSCLALRPEVRVERSDAKVAPLFPPLPEPVQVQKPQLSSAPRKKLKQQERRQRQAR</sequence>
<dbReference type="GO" id="GO:0006431">
    <property type="term" value="P:methionyl-tRNA aminoacylation"/>
    <property type="evidence" value="ECO:0007669"/>
    <property type="project" value="InterPro"/>
</dbReference>
<dbReference type="Pfam" id="PF19303">
    <property type="entry name" value="Anticodon_3"/>
    <property type="match status" value="1"/>
</dbReference>
<dbReference type="SUPFAM" id="SSF47323">
    <property type="entry name" value="Anticodon-binding domain of a subclass of class I aminoacyl-tRNA synthetases"/>
    <property type="match status" value="1"/>
</dbReference>
<feature type="domain" description="Methionyl/Leucyl tRNA synthetase" evidence="12">
    <location>
        <begin position="44"/>
        <end position="417"/>
    </location>
</feature>
<feature type="domain" description="Methionyl-tRNA synthetase anticodon-binding" evidence="13">
    <location>
        <begin position="442"/>
        <end position="546"/>
    </location>
</feature>
<comment type="similarity">
    <text evidence="1 10">Belongs to the class-I aminoacyl-tRNA synthetase family.</text>
</comment>
<evidence type="ECO:0000256" key="9">
    <source>
        <dbReference type="ARBA" id="ARBA00068817"/>
    </source>
</evidence>
<dbReference type="OrthoDB" id="24670at2759"/>
<keyword evidence="15" id="KW-1185">Reference proteome</keyword>
<dbReference type="EC" id="6.1.1.10" evidence="2"/>
<evidence type="ECO:0000256" key="6">
    <source>
        <dbReference type="ARBA" id="ARBA00022917"/>
    </source>
</evidence>
<feature type="region of interest" description="Disordered" evidence="11">
    <location>
        <begin position="564"/>
        <end position="600"/>
    </location>
</feature>
<keyword evidence="6 10" id="KW-0648">Protein biosynthesis</keyword>
<dbReference type="AlphaFoldDB" id="A0A316Z2Y8"/>
<name>A0A316Z2Y8_9BASI</name>
<dbReference type="CDD" id="cd00814">
    <property type="entry name" value="MetRS_core"/>
    <property type="match status" value="1"/>
</dbReference>
<dbReference type="GO" id="GO:0005524">
    <property type="term" value="F:ATP binding"/>
    <property type="evidence" value="ECO:0007669"/>
    <property type="project" value="UniProtKB-KW"/>
</dbReference>
<dbReference type="RefSeq" id="XP_025594814.1">
    <property type="nucleotide sequence ID" value="XM_025743779.1"/>
</dbReference>
<dbReference type="PANTHER" id="PTHR43326:SF1">
    <property type="entry name" value="METHIONINE--TRNA LIGASE, MITOCHONDRIAL"/>
    <property type="match status" value="1"/>
</dbReference>
<dbReference type="Proteomes" id="UP000245946">
    <property type="component" value="Unassembled WGS sequence"/>
</dbReference>
<dbReference type="FunFam" id="2.170.220.10:FF:000001">
    <property type="entry name" value="methionine--tRNA ligase, mitochondrial"/>
    <property type="match status" value="1"/>
</dbReference>